<dbReference type="HAMAP" id="MF_01815">
    <property type="entry name" value="FabH"/>
    <property type="match status" value="1"/>
</dbReference>
<evidence type="ECO:0000256" key="6">
    <source>
        <dbReference type="ARBA" id="ARBA00023098"/>
    </source>
</evidence>
<dbReference type="GO" id="GO:0005737">
    <property type="term" value="C:cytoplasm"/>
    <property type="evidence" value="ECO:0007669"/>
    <property type="project" value="UniProtKB-SubCell"/>
</dbReference>
<comment type="catalytic activity">
    <reaction evidence="9">
        <text>malonyl-[ACP] + acetyl-CoA + H(+) = 3-oxobutanoyl-[ACP] + CO2 + CoA</text>
        <dbReference type="Rhea" id="RHEA:12080"/>
        <dbReference type="Rhea" id="RHEA-COMP:9623"/>
        <dbReference type="Rhea" id="RHEA-COMP:9625"/>
        <dbReference type="ChEBI" id="CHEBI:15378"/>
        <dbReference type="ChEBI" id="CHEBI:16526"/>
        <dbReference type="ChEBI" id="CHEBI:57287"/>
        <dbReference type="ChEBI" id="CHEBI:57288"/>
        <dbReference type="ChEBI" id="CHEBI:78449"/>
        <dbReference type="ChEBI" id="CHEBI:78450"/>
        <dbReference type="EC" id="2.3.1.180"/>
    </reaction>
</comment>
<comment type="pathway">
    <text evidence="9">Lipid metabolism; fatty acid biosynthesis.</text>
</comment>
<evidence type="ECO:0000256" key="3">
    <source>
        <dbReference type="ARBA" id="ARBA00022516"/>
    </source>
</evidence>
<comment type="caution">
    <text evidence="12">The sequence shown here is derived from an EMBL/GenBank/DDBJ whole genome shotgun (WGS) entry which is preliminary data.</text>
</comment>
<proteinExistence type="inferred from homology"/>
<dbReference type="GO" id="GO:0006633">
    <property type="term" value="P:fatty acid biosynthetic process"/>
    <property type="evidence" value="ECO:0007669"/>
    <property type="project" value="UniProtKB-UniRule"/>
</dbReference>
<dbReference type="Pfam" id="PF08541">
    <property type="entry name" value="ACP_syn_III_C"/>
    <property type="match status" value="1"/>
</dbReference>
<evidence type="ECO:0000256" key="2">
    <source>
        <dbReference type="ARBA" id="ARBA00022490"/>
    </source>
</evidence>
<dbReference type="CDD" id="cd00830">
    <property type="entry name" value="KAS_III"/>
    <property type="match status" value="1"/>
</dbReference>
<dbReference type="InterPro" id="IPR013751">
    <property type="entry name" value="ACP_syn_III_N"/>
</dbReference>
<feature type="active site" evidence="9">
    <location>
        <position position="112"/>
    </location>
</feature>
<evidence type="ECO:0000313" key="12">
    <source>
        <dbReference type="EMBL" id="PIE31403.1"/>
    </source>
</evidence>
<reference evidence="12 13" key="1">
    <citation type="submission" date="2017-10" db="EMBL/GenBank/DDBJ databases">
        <title>Novel microbial diversity and functional potential in the marine mammal oral microbiome.</title>
        <authorList>
            <person name="Dudek N.K."/>
            <person name="Sun C.L."/>
            <person name="Burstein D."/>
            <person name="Kantor R.S."/>
            <person name="Aliaga Goltsman D.S."/>
            <person name="Bik E.M."/>
            <person name="Thomas B.C."/>
            <person name="Banfield J.F."/>
            <person name="Relman D.A."/>
        </authorList>
    </citation>
    <scope>NUCLEOTIDE SEQUENCE [LARGE SCALE GENOMIC DNA]</scope>
    <source>
        <strain evidence="12">DOLJORAL78_61_10</strain>
    </source>
</reference>
<feature type="region of interest" description="ACP-binding" evidence="9">
    <location>
        <begin position="252"/>
        <end position="256"/>
    </location>
</feature>
<dbReference type="InterPro" id="IPR016039">
    <property type="entry name" value="Thiolase-like"/>
</dbReference>
<evidence type="ECO:0000256" key="7">
    <source>
        <dbReference type="ARBA" id="ARBA00023160"/>
    </source>
</evidence>
<feature type="active site" evidence="9">
    <location>
        <position position="281"/>
    </location>
</feature>
<dbReference type="InterPro" id="IPR004655">
    <property type="entry name" value="FabH"/>
</dbReference>
<dbReference type="SUPFAM" id="SSF53901">
    <property type="entry name" value="Thiolase-like"/>
    <property type="match status" value="1"/>
</dbReference>
<dbReference type="EC" id="2.3.1.180" evidence="9"/>
<dbReference type="InterPro" id="IPR013747">
    <property type="entry name" value="ACP_syn_III_C"/>
</dbReference>
<feature type="domain" description="Beta-ketoacyl-[acyl-carrier-protein] synthase III N-terminal" evidence="11">
    <location>
        <begin position="106"/>
        <end position="184"/>
    </location>
</feature>
<dbReference type="NCBIfam" id="TIGR00747">
    <property type="entry name" value="fabH"/>
    <property type="match status" value="1"/>
</dbReference>
<evidence type="ECO:0000259" key="11">
    <source>
        <dbReference type="Pfam" id="PF08545"/>
    </source>
</evidence>
<comment type="function">
    <text evidence="9">Catalyzes the condensation reaction of fatty acid synthesis by the addition to an acyl acceptor of two carbons from malonyl-ACP. Catalyzes the first condensation reaction which initiates fatty acid synthesis and may therefore play a role in governing the total rate of fatty acid production. Possesses both acetoacetyl-ACP synthase and acetyl transacylase activities. Its substrate specificity determines the biosynthesis of branched-chain and/or straight-chain of fatty acids.</text>
</comment>
<dbReference type="GO" id="GO:0004315">
    <property type="term" value="F:3-oxoacyl-[acyl-carrier-protein] synthase activity"/>
    <property type="evidence" value="ECO:0007669"/>
    <property type="project" value="InterPro"/>
</dbReference>
<dbReference type="UniPathway" id="UPA00094"/>
<feature type="active site" evidence="9">
    <location>
        <position position="251"/>
    </location>
</feature>
<keyword evidence="6 9" id="KW-0443">Lipid metabolism</keyword>
<comment type="similarity">
    <text evidence="1 9">Belongs to the thiolase-like superfamily. FabH family.</text>
</comment>
<evidence type="ECO:0000256" key="1">
    <source>
        <dbReference type="ARBA" id="ARBA00008642"/>
    </source>
</evidence>
<evidence type="ECO:0000259" key="10">
    <source>
        <dbReference type="Pfam" id="PF08541"/>
    </source>
</evidence>
<dbReference type="Gene3D" id="3.40.47.10">
    <property type="match status" value="1"/>
</dbReference>
<evidence type="ECO:0000256" key="5">
    <source>
        <dbReference type="ARBA" id="ARBA00022832"/>
    </source>
</evidence>
<evidence type="ECO:0000256" key="9">
    <source>
        <dbReference type="HAMAP-Rule" id="MF_01815"/>
    </source>
</evidence>
<comment type="subcellular location">
    <subcellularLocation>
        <location evidence="9">Cytoplasm</location>
    </subcellularLocation>
</comment>
<dbReference type="Proteomes" id="UP000230914">
    <property type="component" value="Unassembled WGS sequence"/>
</dbReference>
<keyword evidence="9" id="KW-0511">Multifunctional enzyme</keyword>
<evidence type="ECO:0000256" key="4">
    <source>
        <dbReference type="ARBA" id="ARBA00022679"/>
    </source>
</evidence>
<dbReference type="Pfam" id="PF08545">
    <property type="entry name" value="ACP_syn_III"/>
    <property type="match status" value="1"/>
</dbReference>
<feature type="domain" description="Beta-ketoacyl-[acyl-carrier-protein] synthase III C-terminal" evidence="10">
    <location>
        <begin position="235"/>
        <end position="324"/>
    </location>
</feature>
<keyword evidence="8 9" id="KW-0012">Acyltransferase</keyword>
<keyword evidence="7 9" id="KW-0275">Fatty acid biosynthesis</keyword>
<gene>
    <name evidence="9" type="primary">fabH</name>
    <name evidence="12" type="ORF">CSA55_05870</name>
</gene>
<dbReference type="NCBIfam" id="NF006829">
    <property type="entry name" value="PRK09352.1"/>
    <property type="match status" value="1"/>
</dbReference>
<organism evidence="12 13">
    <name type="scientific">Ilumatobacter coccineus</name>
    <dbReference type="NCBI Taxonomy" id="467094"/>
    <lineage>
        <taxon>Bacteria</taxon>
        <taxon>Bacillati</taxon>
        <taxon>Actinomycetota</taxon>
        <taxon>Acidimicrobiia</taxon>
        <taxon>Acidimicrobiales</taxon>
        <taxon>Ilumatobacteraceae</taxon>
        <taxon>Ilumatobacter</taxon>
    </lineage>
</organism>
<sequence length="363" mass="38265">MAPRAVITGWGKCDVPVKLTNHDLEQLVDTNDQWIVERTGIKQRGINHLQVTDMAEVAARQALAAAGCTAEDIDLLVLCTITPEITCPSNACVLQERLGAVNAAAFDLNAACSGFVYGVINAASLIAAGVRKRILVVGADQLHWVVDYYDRNTCILFGDGAGAVVLEASDTGAGFLGGDLGADGGYGSAMTFEMMGTRYPISRPRTPFNSRIHFEGQTIFKIAVKAIVSSMERALDAAGLSASDIDFLVPHQANERIIRAATSRLGIADDQVIVTIADQGNTSAASVPMALNDAVNDGRITPGSVVAMTAFGGGVTWASAIFRWGDRVEPIGVSDAALAPTELSVLDLIADSREFFAPAHTDD</sequence>
<dbReference type="AlphaFoldDB" id="A0A2G6K6W5"/>
<comment type="domain">
    <text evidence="9">The last Arg residue of the ACP-binding site is essential for the weak association between ACP/AcpP and FabH.</text>
</comment>
<keyword evidence="2 9" id="KW-0963">Cytoplasm</keyword>
<dbReference type="EMBL" id="PDSL01000084">
    <property type="protein sequence ID" value="PIE31403.1"/>
    <property type="molecule type" value="Genomic_DNA"/>
</dbReference>
<comment type="subunit">
    <text evidence="9">Homodimer.</text>
</comment>
<dbReference type="PANTHER" id="PTHR43091:SF2">
    <property type="entry name" value="BETA-KETOACYL-[ACYL-CARRIER-PROTEIN] SYNTHASE III 2"/>
    <property type="match status" value="1"/>
</dbReference>
<accession>A0A2G6K6W5</accession>
<dbReference type="GO" id="GO:0033818">
    <property type="term" value="F:beta-ketoacyl-acyl-carrier-protein synthase III activity"/>
    <property type="evidence" value="ECO:0007669"/>
    <property type="project" value="UniProtKB-UniRule"/>
</dbReference>
<protein>
    <recommendedName>
        <fullName evidence="9">Beta-ketoacyl-[acyl-carrier-protein] synthase III</fullName>
        <shortName evidence="9">Beta-ketoacyl-ACP synthase III</shortName>
        <shortName evidence="9">KAS III</shortName>
        <ecNumber evidence="9">2.3.1.180</ecNumber>
    </recommendedName>
    <alternativeName>
        <fullName evidence="9">3-oxoacyl-[acyl-carrier-protein] synthase 3</fullName>
    </alternativeName>
    <alternativeName>
        <fullName evidence="9">3-oxoacyl-[acyl-carrier-protein] synthase III</fullName>
    </alternativeName>
</protein>
<keyword evidence="3 9" id="KW-0444">Lipid biosynthesis</keyword>
<dbReference type="PANTHER" id="PTHR43091">
    <property type="entry name" value="3-OXOACYL-[ACYL-CARRIER-PROTEIN] SYNTHASE"/>
    <property type="match status" value="1"/>
</dbReference>
<evidence type="ECO:0000256" key="8">
    <source>
        <dbReference type="ARBA" id="ARBA00023315"/>
    </source>
</evidence>
<name>A0A2G6K6W5_9ACTN</name>
<keyword evidence="5 9" id="KW-0276">Fatty acid metabolism</keyword>
<keyword evidence="4 9" id="KW-0808">Transferase</keyword>
<evidence type="ECO:0000313" key="13">
    <source>
        <dbReference type="Proteomes" id="UP000230914"/>
    </source>
</evidence>